<dbReference type="Proteomes" id="UP001221898">
    <property type="component" value="Unassembled WGS sequence"/>
</dbReference>
<dbReference type="AlphaFoldDB" id="A0AAD7T785"/>
<reference evidence="2" key="1">
    <citation type="journal article" date="2023" name="Science">
        <title>Genome structures resolve the early diversification of teleost fishes.</title>
        <authorList>
            <person name="Parey E."/>
            <person name="Louis A."/>
            <person name="Montfort J."/>
            <person name="Bouchez O."/>
            <person name="Roques C."/>
            <person name="Iampietro C."/>
            <person name="Lluch J."/>
            <person name="Castinel A."/>
            <person name="Donnadieu C."/>
            <person name="Desvignes T."/>
            <person name="Floi Bucao C."/>
            <person name="Jouanno E."/>
            <person name="Wen M."/>
            <person name="Mejri S."/>
            <person name="Dirks R."/>
            <person name="Jansen H."/>
            <person name="Henkel C."/>
            <person name="Chen W.J."/>
            <person name="Zahm M."/>
            <person name="Cabau C."/>
            <person name="Klopp C."/>
            <person name="Thompson A.W."/>
            <person name="Robinson-Rechavi M."/>
            <person name="Braasch I."/>
            <person name="Lecointre G."/>
            <person name="Bobe J."/>
            <person name="Postlethwait J.H."/>
            <person name="Berthelot C."/>
            <person name="Roest Crollius H."/>
            <person name="Guiguen Y."/>
        </authorList>
    </citation>
    <scope>NUCLEOTIDE SEQUENCE</scope>
    <source>
        <strain evidence="2">NC1722</strain>
    </source>
</reference>
<sequence>MQSNDSKNPPPYSPYYLPQNPAPSPGFHVDQGNIAVVPPTGNYDNMEHPVDGPSSAPPEYSQGFEDEEISQFSDAAIRRGTMRLTPYSGLWVPRLWCHSL</sequence>
<dbReference type="EMBL" id="JAINUG010000008">
    <property type="protein sequence ID" value="KAJ8415726.1"/>
    <property type="molecule type" value="Genomic_DNA"/>
</dbReference>
<gene>
    <name evidence="2" type="ORF">AAFF_G00402830</name>
</gene>
<proteinExistence type="predicted"/>
<evidence type="ECO:0000256" key="1">
    <source>
        <dbReference type="SAM" id="MobiDB-lite"/>
    </source>
</evidence>
<protein>
    <submittedName>
        <fullName evidence="2">Uncharacterized protein</fullName>
    </submittedName>
</protein>
<organism evidence="2 3">
    <name type="scientific">Aldrovandia affinis</name>
    <dbReference type="NCBI Taxonomy" id="143900"/>
    <lineage>
        <taxon>Eukaryota</taxon>
        <taxon>Metazoa</taxon>
        <taxon>Chordata</taxon>
        <taxon>Craniata</taxon>
        <taxon>Vertebrata</taxon>
        <taxon>Euteleostomi</taxon>
        <taxon>Actinopterygii</taxon>
        <taxon>Neopterygii</taxon>
        <taxon>Teleostei</taxon>
        <taxon>Notacanthiformes</taxon>
        <taxon>Halosauridae</taxon>
        <taxon>Aldrovandia</taxon>
    </lineage>
</organism>
<keyword evidence="3" id="KW-1185">Reference proteome</keyword>
<comment type="caution">
    <text evidence="2">The sequence shown here is derived from an EMBL/GenBank/DDBJ whole genome shotgun (WGS) entry which is preliminary data.</text>
</comment>
<evidence type="ECO:0000313" key="3">
    <source>
        <dbReference type="Proteomes" id="UP001221898"/>
    </source>
</evidence>
<evidence type="ECO:0000313" key="2">
    <source>
        <dbReference type="EMBL" id="KAJ8415726.1"/>
    </source>
</evidence>
<name>A0AAD7T785_9TELE</name>
<feature type="region of interest" description="Disordered" evidence="1">
    <location>
        <begin position="1"/>
        <end position="62"/>
    </location>
</feature>
<accession>A0AAD7T785</accession>